<dbReference type="EMBL" id="MF063068">
    <property type="protein sequence ID" value="ARV77306.1"/>
    <property type="molecule type" value="Genomic_DNA"/>
</dbReference>
<dbReference type="OrthoDB" id="9264at10239"/>
<feature type="domain" description="DUF4376" evidence="1">
    <location>
        <begin position="95"/>
        <end position="202"/>
    </location>
</feature>
<keyword evidence="3" id="KW-1185">Reference proteome</keyword>
<gene>
    <name evidence="2" type="ORF">NOXIFER_137</name>
</gene>
<evidence type="ECO:0000313" key="3">
    <source>
        <dbReference type="Proteomes" id="UP000224829"/>
    </source>
</evidence>
<evidence type="ECO:0000313" key="2">
    <source>
        <dbReference type="EMBL" id="ARV77306.1"/>
    </source>
</evidence>
<dbReference type="Pfam" id="PF14301">
    <property type="entry name" value="DUF4376"/>
    <property type="match status" value="1"/>
</dbReference>
<accession>A0A1Y0T045</accession>
<dbReference type="Proteomes" id="UP000224829">
    <property type="component" value="Segment"/>
</dbReference>
<proteinExistence type="predicted"/>
<name>A0A1Y0T045_9CAUD</name>
<organism evidence="2 3">
    <name type="scientific">Pseudomonas phage Noxifer</name>
    <dbReference type="NCBI Taxonomy" id="2006684"/>
    <lineage>
        <taxon>Viruses</taxon>
        <taxon>Duplodnaviria</taxon>
        <taxon>Heunggongvirae</taxon>
        <taxon>Uroviricota</taxon>
        <taxon>Caudoviricetes</taxon>
        <taxon>Chimalliviridae</taxon>
        <taxon>Noxifervirus</taxon>
        <taxon>Noxifervirus noxifer</taxon>
    </lineage>
</organism>
<sequence length="215" mass="23517">MEINASTPLLKVDTGEYPMYFQQVRMANPTVSFPESPDEDCLGEYGFAVVIPTPKPSGDVVVEGAPQLTDGAYHQTWVAREFTPAELDIRLNDKKRSLNDQVLALREKDLADGFIYELNAQTIFGVQLRPEDRVNLLLLKGQAQFLIAADSTDTTMFRSTENVGYPLTPTELLAMCDAALVAGMKVYAASWALKDQIDAATSVATLPVIPATLMA</sequence>
<reference evidence="2 3" key="1">
    <citation type="submission" date="2017-05" db="EMBL/GenBank/DDBJ databases">
        <authorList>
            <person name="Song R."/>
            <person name="Chenine A.L."/>
            <person name="Ruprecht R.M."/>
        </authorList>
    </citation>
    <scope>NUCLEOTIDE SEQUENCE [LARGE SCALE GENOMIC DNA]</scope>
</reference>
<protein>
    <recommendedName>
        <fullName evidence="1">DUF4376 domain-containing protein</fullName>
    </recommendedName>
</protein>
<evidence type="ECO:0000259" key="1">
    <source>
        <dbReference type="Pfam" id="PF14301"/>
    </source>
</evidence>
<dbReference type="InterPro" id="IPR025484">
    <property type="entry name" value="DUF4376"/>
</dbReference>